<gene>
    <name evidence="2" type="ORF">C5167_013824</name>
</gene>
<dbReference type="Gramene" id="RZC54971">
    <property type="protein sequence ID" value="RZC54971"/>
    <property type="gene ID" value="C5167_013824"/>
</dbReference>
<keyword evidence="3" id="KW-1185">Reference proteome</keyword>
<name>A0A4Y7J4V9_PAPSO</name>
<feature type="region of interest" description="Disordered" evidence="1">
    <location>
        <begin position="68"/>
        <end position="98"/>
    </location>
</feature>
<feature type="non-terminal residue" evidence="2">
    <location>
        <position position="1"/>
    </location>
</feature>
<proteinExistence type="predicted"/>
<dbReference type="EMBL" id="CM010717">
    <property type="protein sequence ID" value="RZC54971.1"/>
    <property type="molecule type" value="Genomic_DNA"/>
</dbReference>
<organism evidence="2 3">
    <name type="scientific">Papaver somniferum</name>
    <name type="common">Opium poppy</name>
    <dbReference type="NCBI Taxonomy" id="3469"/>
    <lineage>
        <taxon>Eukaryota</taxon>
        <taxon>Viridiplantae</taxon>
        <taxon>Streptophyta</taxon>
        <taxon>Embryophyta</taxon>
        <taxon>Tracheophyta</taxon>
        <taxon>Spermatophyta</taxon>
        <taxon>Magnoliopsida</taxon>
        <taxon>Ranunculales</taxon>
        <taxon>Papaveraceae</taxon>
        <taxon>Papaveroideae</taxon>
        <taxon>Papaver</taxon>
    </lineage>
</organism>
<dbReference type="Proteomes" id="UP000316621">
    <property type="component" value="Chromosome 3"/>
</dbReference>
<evidence type="ECO:0000256" key="1">
    <source>
        <dbReference type="SAM" id="MobiDB-lite"/>
    </source>
</evidence>
<evidence type="ECO:0000313" key="2">
    <source>
        <dbReference type="EMBL" id="RZC54971.1"/>
    </source>
</evidence>
<protein>
    <submittedName>
        <fullName evidence="2">Uncharacterized protein</fullName>
    </submittedName>
</protein>
<sequence>LWTDLGALTGNKAFFVRSTKVDDGEVSQTPLPKSYAVSSELPDIVHWLSIRRENERYMTNVAGVSSEDKYDENLLSDGNGTPESHYSGSDGEASPFLDAAGRRIPSDYVYKEGCYNFNEHKPEWMGIHDILRVQCCN</sequence>
<feature type="compositionally biased region" description="Polar residues" evidence="1">
    <location>
        <begin position="76"/>
        <end position="87"/>
    </location>
</feature>
<accession>A0A4Y7J4V9</accession>
<evidence type="ECO:0000313" key="3">
    <source>
        <dbReference type="Proteomes" id="UP000316621"/>
    </source>
</evidence>
<dbReference type="AlphaFoldDB" id="A0A4Y7J4V9"/>
<reference evidence="2 3" key="1">
    <citation type="journal article" date="2018" name="Science">
        <title>The opium poppy genome and morphinan production.</title>
        <authorList>
            <person name="Guo L."/>
            <person name="Winzer T."/>
            <person name="Yang X."/>
            <person name="Li Y."/>
            <person name="Ning Z."/>
            <person name="He Z."/>
            <person name="Teodor R."/>
            <person name="Lu Y."/>
            <person name="Bowser T.A."/>
            <person name="Graham I.A."/>
            <person name="Ye K."/>
        </authorList>
    </citation>
    <scope>NUCLEOTIDE SEQUENCE [LARGE SCALE GENOMIC DNA]</scope>
    <source>
        <strain evidence="3">cv. HN1</strain>
        <tissue evidence="2">Leaves</tissue>
    </source>
</reference>